<dbReference type="SUPFAM" id="SSF56796">
    <property type="entry name" value="Dehydroquinate synthase-like"/>
    <property type="match status" value="1"/>
</dbReference>
<dbReference type="Gene3D" id="1.20.1090.10">
    <property type="entry name" value="Dehydroquinate synthase-like - alpha domain"/>
    <property type="match status" value="1"/>
</dbReference>
<protein>
    <submittedName>
        <fullName evidence="6">Iron-containing alcohol dehydrogenase</fullName>
    </submittedName>
</protein>
<evidence type="ECO:0000313" key="6">
    <source>
        <dbReference type="EMBL" id="QTX32037.1"/>
    </source>
</evidence>
<dbReference type="InterPro" id="IPR056798">
    <property type="entry name" value="ADH_Fe_C"/>
</dbReference>
<dbReference type="Pfam" id="PF25137">
    <property type="entry name" value="ADH_Fe_C"/>
    <property type="match status" value="1"/>
</dbReference>
<dbReference type="EMBL" id="CP072943">
    <property type="protein sequence ID" value="QTX32037.1"/>
    <property type="molecule type" value="Genomic_DNA"/>
</dbReference>
<dbReference type="InterPro" id="IPR001670">
    <property type="entry name" value="ADH_Fe/GldA"/>
</dbReference>
<evidence type="ECO:0000256" key="1">
    <source>
        <dbReference type="ARBA" id="ARBA00007358"/>
    </source>
</evidence>
<accession>A0A9Q7EZB6</accession>
<proteinExistence type="inferred from homology"/>
<keyword evidence="2" id="KW-0560">Oxidoreductase</keyword>
<evidence type="ECO:0000256" key="3">
    <source>
        <dbReference type="ARBA" id="ARBA00023027"/>
    </source>
</evidence>
<organism evidence="6 7">
    <name type="scientific">Aminithiophilus ramosus</name>
    <dbReference type="NCBI Taxonomy" id="3029084"/>
    <lineage>
        <taxon>Bacteria</taxon>
        <taxon>Thermotogati</taxon>
        <taxon>Synergistota</taxon>
        <taxon>Synergistia</taxon>
        <taxon>Synergistales</taxon>
        <taxon>Aminithiophilaceae</taxon>
        <taxon>Aminithiophilus</taxon>
    </lineage>
</organism>
<feature type="domain" description="Fe-containing alcohol dehydrogenase-like C-terminal" evidence="5">
    <location>
        <begin position="187"/>
        <end position="381"/>
    </location>
</feature>
<dbReference type="PANTHER" id="PTHR11496">
    <property type="entry name" value="ALCOHOL DEHYDROGENASE"/>
    <property type="match status" value="1"/>
</dbReference>
<dbReference type="FunFam" id="3.40.50.1970:FF:000003">
    <property type="entry name" value="Alcohol dehydrogenase, iron-containing"/>
    <property type="match status" value="1"/>
</dbReference>
<keyword evidence="7" id="KW-1185">Reference proteome</keyword>
<dbReference type="InterPro" id="IPR039697">
    <property type="entry name" value="Alcohol_dehydrogenase_Fe"/>
</dbReference>
<dbReference type="Gene3D" id="3.40.50.1970">
    <property type="match status" value="1"/>
</dbReference>
<dbReference type="GO" id="GO:0046872">
    <property type="term" value="F:metal ion binding"/>
    <property type="evidence" value="ECO:0007669"/>
    <property type="project" value="InterPro"/>
</dbReference>
<dbReference type="GO" id="GO:0004022">
    <property type="term" value="F:alcohol dehydrogenase (NAD+) activity"/>
    <property type="evidence" value="ECO:0007669"/>
    <property type="project" value="TreeGrafter"/>
</dbReference>
<evidence type="ECO:0000259" key="4">
    <source>
        <dbReference type="Pfam" id="PF00465"/>
    </source>
</evidence>
<dbReference type="Proteomes" id="UP000671879">
    <property type="component" value="Chromosome"/>
</dbReference>
<evidence type="ECO:0000256" key="2">
    <source>
        <dbReference type="ARBA" id="ARBA00023002"/>
    </source>
</evidence>
<feature type="domain" description="Alcohol dehydrogenase iron-type/glycerol dehydrogenase GldA" evidence="4">
    <location>
        <begin position="11"/>
        <end position="176"/>
    </location>
</feature>
<dbReference type="PANTHER" id="PTHR11496:SF102">
    <property type="entry name" value="ALCOHOL DEHYDROGENASE 4"/>
    <property type="match status" value="1"/>
</dbReference>
<dbReference type="InterPro" id="IPR018211">
    <property type="entry name" value="ADH_Fe_CS"/>
</dbReference>
<dbReference type="FunFam" id="1.20.1090.10:FF:000001">
    <property type="entry name" value="Aldehyde-alcohol dehydrogenase"/>
    <property type="match status" value="1"/>
</dbReference>
<dbReference type="PROSITE" id="PS00913">
    <property type="entry name" value="ADH_IRON_1"/>
    <property type="match status" value="1"/>
</dbReference>
<keyword evidence="3" id="KW-0520">NAD</keyword>
<name>A0A9Q7EZB6_9BACT</name>
<evidence type="ECO:0000259" key="5">
    <source>
        <dbReference type="Pfam" id="PF25137"/>
    </source>
</evidence>
<dbReference type="AlphaFoldDB" id="A0A9Q7EZB6"/>
<dbReference type="KEGG" id="aram:KAR29_12090"/>
<reference evidence="7" key="1">
    <citation type="submission" date="2021-04" db="EMBL/GenBank/DDBJ databases">
        <title>A novel Synergistetes isolate from a pyrite-forming mixed culture.</title>
        <authorList>
            <person name="Bunk B."/>
            <person name="Sproer C."/>
            <person name="Spring S."/>
            <person name="Pester M."/>
        </authorList>
    </citation>
    <scope>NUCLEOTIDE SEQUENCE [LARGE SCALE GENOMIC DNA]</scope>
    <source>
        <strain evidence="7">J.5.4.2-T.3.5.2</strain>
    </source>
</reference>
<comment type="similarity">
    <text evidence="1">Belongs to the iron-containing alcohol dehydrogenase family.</text>
</comment>
<evidence type="ECO:0000313" key="7">
    <source>
        <dbReference type="Proteomes" id="UP000671879"/>
    </source>
</evidence>
<gene>
    <name evidence="6" type="ORF">KAR29_12090</name>
</gene>
<dbReference type="RefSeq" id="WP_274373244.1">
    <property type="nucleotide sequence ID" value="NZ_CP072943.1"/>
</dbReference>
<dbReference type="CDD" id="cd08188">
    <property type="entry name" value="PDDH"/>
    <property type="match status" value="1"/>
</dbReference>
<sequence>MPGSYFMPPVNLIERGALRKVGFWARSLGGKRALVVASLGAFGESQGRSVLEVLEEAGLAGSVWAGAGPNPTDLMVAEGAGRYRSDGADFLVAVGGGSAMDCAKAIGLVVTGGGVIADYEGLHRSAKDLPPLIAVNTTAGTGSEVTNAAVITDTERHVKMTILDWRITPRLSVNDPEMMVSMPPSLTAATGMDALSHAVEAYVSIQASPITDSLAYKATELIFRNLPRAVRDGGDIEAREGMCHAAFLAGLAFSNSGLGYVHALSHPLSARYDLAHGVVNAVLLPAVERFNLPVAMDKLAYLARAMEVALSWRSERENAERGLKAMEGLRSEIGLAGRLASLGVRLDDLPGLAREASLEIVGKGNPREGSVAALEQIYRDVF</sequence>
<dbReference type="Pfam" id="PF00465">
    <property type="entry name" value="Fe-ADH"/>
    <property type="match status" value="1"/>
</dbReference>